<proteinExistence type="predicted"/>
<dbReference type="RefSeq" id="WP_347308971.1">
    <property type="nucleotide sequence ID" value="NZ_JBAJEX010000011.1"/>
</dbReference>
<evidence type="ECO:0000313" key="4">
    <source>
        <dbReference type="Proteomes" id="UP001482231"/>
    </source>
</evidence>
<comment type="caution">
    <text evidence="3">The sequence shown here is derived from an EMBL/GenBank/DDBJ whole genome shotgun (WGS) entry which is preliminary data.</text>
</comment>
<dbReference type="Pfam" id="PF00753">
    <property type="entry name" value="Lactamase_B"/>
    <property type="match status" value="1"/>
</dbReference>
<accession>A0ABV0EH25</accession>
<evidence type="ECO:0000256" key="1">
    <source>
        <dbReference type="SAM" id="SignalP"/>
    </source>
</evidence>
<dbReference type="CDD" id="cd16282">
    <property type="entry name" value="metallo-hydrolase-like_MBL-fold"/>
    <property type="match status" value="1"/>
</dbReference>
<dbReference type="EMBL" id="JBAJEX010000011">
    <property type="protein sequence ID" value="MEO1767861.1"/>
    <property type="molecule type" value="Genomic_DNA"/>
</dbReference>
<dbReference type="PANTHER" id="PTHR42951:SF20">
    <property type="entry name" value="BETA LACTAMASE"/>
    <property type="match status" value="1"/>
</dbReference>
<reference evidence="3 4" key="1">
    <citation type="submission" date="2024-02" db="EMBL/GenBank/DDBJ databases">
        <title>New thermophilic sulfur-oxidizing bacteria from a hot springs of the Uzon caldera (Kamchatka, Russia).</title>
        <authorList>
            <person name="Dukat A.M."/>
            <person name="Elcheninov A.G."/>
            <person name="Frolov E.N."/>
        </authorList>
    </citation>
    <scope>NUCLEOTIDE SEQUENCE [LARGE SCALE GENOMIC DNA]</scope>
    <source>
        <strain evidence="3 4">AK1</strain>
    </source>
</reference>
<dbReference type="InterPro" id="IPR001279">
    <property type="entry name" value="Metallo-B-lactamas"/>
</dbReference>
<feature type="signal peptide" evidence="1">
    <location>
        <begin position="1"/>
        <end position="18"/>
    </location>
</feature>
<sequence>MMLRKWLLLWLLPLCASAAQDAPVTVNMDPVRVGKHSWYAQGLPGAASAANQGFMSNAGFVVTGAGVVVFDALGTPPLAAELVKRIRRITTAPIRYVIVSHYHADHIYGLQVFKAAGAEIWAHEDARHYLNSPELKARLAQRREELFPWVDEHTHVLPADRWLGGDIDFELGGVHFSVRHVGPAHTPEDLALYVHEDRVLYAGDVVFKGRVPFVGDADSRAWLAALDKLLAFPARVLVPGHGALSRDPRADLTLTRDYLGFLRRTMGQAVAEMVPFEQAYARTDWSRWQKLPAFNEANRVNAYNNTYLLMEKEALGQ</sequence>
<dbReference type="SMART" id="SM00849">
    <property type="entry name" value="Lactamase_B"/>
    <property type="match status" value="1"/>
</dbReference>
<organism evidence="3 4">
    <name type="scientific">Thiobacter aerophilum</name>
    <dbReference type="NCBI Taxonomy" id="3121275"/>
    <lineage>
        <taxon>Bacteria</taxon>
        <taxon>Pseudomonadati</taxon>
        <taxon>Pseudomonadota</taxon>
        <taxon>Betaproteobacteria</taxon>
        <taxon>Burkholderiales</taxon>
        <taxon>Thiobacteraceae</taxon>
        <taxon>Thiobacter</taxon>
    </lineage>
</organism>
<feature type="chain" id="PRO_5047064504" evidence="1">
    <location>
        <begin position="19"/>
        <end position="317"/>
    </location>
</feature>
<gene>
    <name evidence="3" type="ORF">V6E02_11630</name>
</gene>
<dbReference type="Gene3D" id="3.60.15.10">
    <property type="entry name" value="Ribonuclease Z/Hydroxyacylglutathione hydrolase-like"/>
    <property type="match status" value="1"/>
</dbReference>
<name>A0ABV0EH25_9BURK</name>
<dbReference type="SUPFAM" id="SSF56281">
    <property type="entry name" value="Metallo-hydrolase/oxidoreductase"/>
    <property type="match status" value="1"/>
</dbReference>
<keyword evidence="1" id="KW-0732">Signal</keyword>
<protein>
    <submittedName>
        <fullName evidence="3">MBL fold metallo-hydrolase</fullName>
    </submittedName>
</protein>
<dbReference type="InterPro" id="IPR036866">
    <property type="entry name" value="RibonucZ/Hydroxyglut_hydro"/>
</dbReference>
<feature type="domain" description="Metallo-beta-lactamase" evidence="2">
    <location>
        <begin position="55"/>
        <end position="241"/>
    </location>
</feature>
<dbReference type="PANTHER" id="PTHR42951">
    <property type="entry name" value="METALLO-BETA-LACTAMASE DOMAIN-CONTAINING"/>
    <property type="match status" value="1"/>
</dbReference>
<keyword evidence="4" id="KW-1185">Reference proteome</keyword>
<dbReference type="Proteomes" id="UP001482231">
    <property type="component" value="Unassembled WGS sequence"/>
</dbReference>
<evidence type="ECO:0000313" key="3">
    <source>
        <dbReference type="EMBL" id="MEO1767861.1"/>
    </source>
</evidence>
<evidence type="ECO:0000259" key="2">
    <source>
        <dbReference type="SMART" id="SM00849"/>
    </source>
</evidence>
<dbReference type="InterPro" id="IPR050855">
    <property type="entry name" value="NDM-1-like"/>
</dbReference>